<protein>
    <submittedName>
        <fullName evidence="2">Uncharacterized protein</fullName>
    </submittedName>
</protein>
<keyword evidence="1" id="KW-0812">Transmembrane</keyword>
<feature type="transmembrane region" description="Helical" evidence="1">
    <location>
        <begin position="24"/>
        <end position="42"/>
    </location>
</feature>
<dbReference type="Proteomes" id="UP000663722">
    <property type="component" value="Chromosome"/>
</dbReference>
<name>A0A975BKN6_9BACT</name>
<evidence type="ECO:0000313" key="2">
    <source>
        <dbReference type="EMBL" id="QTA86860.1"/>
    </source>
</evidence>
<reference evidence="2" key="1">
    <citation type="journal article" date="2021" name="Microb. Physiol.">
        <title>Proteogenomic Insights into the Physiology of Marine, Sulfate-Reducing, Filamentous Desulfonema limicola and Desulfonema magnum.</title>
        <authorList>
            <person name="Schnaars V."/>
            <person name="Wohlbrand L."/>
            <person name="Scheve S."/>
            <person name="Hinrichs C."/>
            <person name="Reinhardt R."/>
            <person name="Rabus R."/>
        </authorList>
    </citation>
    <scope>NUCLEOTIDE SEQUENCE</scope>
    <source>
        <strain evidence="2">4be13</strain>
    </source>
</reference>
<dbReference type="EMBL" id="CP061800">
    <property type="protein sequence ID" value="QTA86860.1"/>
    <property type="molecule type" value="Genomic_DNA"/>
</dbReference>
<dbReference type="KEGG" id="dmm:dnm_028850"/>
<dbReference type="AlphaFoldDB" id="A0A975BKN6"/>
<sequence length="90" mass="10211">MIVFLLGVFSDCAGLFGFKGITPFIFSLLVPTLCVGMHSRTLRVPLPNLKYSDQKHSEFFKKDVYTRCSSFFLLTEFIGNFEAGILYSNQ</sequence>
<gene>
    <name evidence="2" type="ORF">dnm_028850</name>
</gene>
<keyword evidence="1" id="KW-0472">Membrane</keyword>
<evidence type="ECO:0000256" key="1">
    <source>
        <dbReference type="SAM" id="Phobius"/>
    </source>
</evidence>
<keyword evidence="1" id="KW-1133">Transmembrane helix</keyword>
<accession>A0A975BKN6</accession>
<organism evidence="2 3">
    <name type="scientific">Desulfonema magnum</name>
    <dbReference type="NCBI Taxonomy" id="45655"/>
    <lineage>
        <taxon>Bacteria</taxon>
        <taxon>Pseudomonadati</taxon>
        <taxon>Thermodesulfobacteriota</taxon>
        <taxon>Desulfobacteria</taxon>
        <taxon>Desulfobacterales</taxon>
        <taxon>Desulfococcaceae</taxon>
        <taxon>Desulfonema</taxon>
    </lineage>
</organism>
<proteinExistence type="predicted"/>
<keyword evidence="3" id="KW-1185">Reference proteome</keyword>
<evidence type="ECO:0000313" key="3">
    <source>
        <dbReference type="Proteomes" id="UP000663722"/>
    </source>
</evidence>